<keyword evidence="8" id="KW-1185">Reference proteome</keyword>
<dbReference type="RefSeq" id="WP_261515708.1">
    <property type="nucleotide sequence ID" value="NZ_JAODNV010000011.1"/>
</dbReference>
<dbReference type="EMBL" id="JAODNV010000011">
    <property type="protein sequence ID" value="MCT8990814.1"/>
    <property type="molecule type" value="Genomic_DNA"/>
</dbReference>
<dbReference type="InterPro" id="IPR010432">
    <property type="entry name" value="RDD"/>
</dbReference>
<feature type="domain" description="RDD" evidence="6">
    <location>
        <begin position="25"/>
        <end position="146"/>
    </location>
</feature>
<evidence type="ECO:0000256" key="3">
    <source>
        <dbReference type="ARBA" id="ARBA00022989"/>
    </source>
</evidence>
<keyword evidence="4 5" id="KW-0472">Membrane</keyword>
<evidence type="ECO:0000256" key="4">
    <source>
        <dbReference type="ARBA" id="ARBA00023136"/>
    </source>
</evidence>
<dbReference type="AlphaFoldDB" id="A0A9X3B055"/>
<feature type="transmembrane region" description="Helical" evidence="5">
    <location>
        <begin position="28"/>
        <end position="55"/>
    </location>
</feature>
<comment type="subcellular location">
    <subcellularLocation>
        <location evidence="1">Membrane</location>
        <topology evidence="1">Multi-pass membrane protein</topology>
    </subcellularLocation>
</comment>
<keyword evidence="2 5" id="KW-0812">Transmembrane</keyword>
<evidence type="ECO:0000256" key="1">
    <source>
        <dbReference type="ARBA" id="ARBA00004141"/>
    </source>
</evidence>
<evidence type="ECO:0000256" key="5">
    <source>
        <dbReference type="SAM" id="Phobius"/>
    </source>
</evidence>
<keyword evidence="3 5" id="KW-1133">Transmembrane helix</keyword>
<dbReference type="Proteomes" id="UP001149009">
    <property type="component" value="Unassembled WGS sequence"/>
</dbReference>
<evidence type="ECO:0000313" key="8">
    <source>
        <dbReference type="Proteomes" id="UP001149009"/>
    </source>
</evidence>
<reference evidence="7" key="1">
    <citation type="submission" date="2022-08" db="EMBL/GenBank/DDBJ databases">
        <title>Chelativorans sichuanense sp. nov., a paraffin oil-degrading bacterium isolated from a mixture of oil-based drill cuttings and paddy soil.</title>
        <authorList>
            <person name="Yu J."/>
            <person name="Liu H."/>
            <person name="Chen Q."/>
        </authorList>
    </citation>
    <scope>NUCLEOTIDE SEQUENCE</scope>
    <source>
        <strain evidence="7">SCAU 2101</strain>
    </source>
</reference>
<dbReference type="GO" id="GO:0016020">
    <property type="term" value="C:membrane"/>
    <property type="evidence" value="ECO:0007669"/>
    <property type="project" value="UniProtKB-SubCell"/>
</dbReference>
<sequence length="153" mass="16936">MAVKTIDISLNEDRFDARAFSGVRTRRIIAFCIDYILIALLLIPVGLLVLLLGLITIGLGWLLFSVLGPLTALLYVAVTLGGRHQSTIGMRMMDLRLERLDGGRVDPFLAIAHTVLFWIGNAVLTPFILLLALITRYKRTLHDLLLGTVVVRA</sequence>
<name>A0A9X3B055_9HYPH</name>
<accession>A0A9X3B055</accession>
<protein>
    <submittedName>
        <fullName evidence="7">RDD family protein</fullName>
    </submittedName>
</protein>
<gene>
    <name evidence="7" type="ORF">NYR54_11005</name>
</gene>
<evidence type="ECO:0000313" key="7">
    <source>
        <dbReference type="EMBL" id="MCT8990814.1"/>
    </source>
</evidence>
<comment type="caution">
    <text evidence="7">The sequence shown here is derived from an EMBL/GenBank/DDBJ whole genome shotgun (WGS) entry which is preliminary data.</text>
</comment>
<feature type="transmembrane region" description="Helical" evidence="5">
    <location>
        <begin position="108"/>
        <end position="134"/>
    </location>
</feature>
<organism evidence="7 8">
    <name type="scientific">Chelativorans petroleitrophicus</name>
    <dbReference type="NCBI Taxonomy" id="2975484"/>
    <lineage>
        <taxon>Bacteria</taxon>
        <taxon>Pseudomonadati</taxon>
        <taxon>Pseudomonadota</taxon>
        <taxon>Alphaproteobacteria</taxon>
        <taxon>Hyphomicrobiales</taxon>
        <taxon>Phyllobacteriaceae</taxon>
        <taxon>Chelativorans</taxon>
    </lineage>
</organism>
<dbReference type="Pfam" id="PF06271">
    <property type="entry name" value="RDD"/>
    <property type="match status" value="1"/>
</dbReference>
<evidence type="ECO:0000256" key="2">
    <source>
        <dbReference type="ARBA" id="ARBA00022692"/>
    </source>
</evidence>
<proteinExistence type="predicted"/>
<evidence type="ECO:0000259" key="6">
    <source>
        <dbReference type="Pfam" id="PF06271"/>
    </source>
</evidence>
<feature type="transmembrane region" description="Helical" evidence="5">
    <location>
        <begin position="61"/>
        <end position="82"/>
    </location>
</feature>